<keyword evidence="1" id="KW-0812">Transmembrane</keyword>
<organism evidence="2 3">
    <name type="scientific">Cyanophage NATL1A-7</name>
    <dbReference type="NCBI Taxonomy" id="445693"/>
    <lineage>
        <taxon>Viruses</taxon>
        <taxon>Duplodnaviria</taxon>
        <taxon>Heunggongvirae</taxon>
        <taxon>Uroviricota</taxon>
        <taxon>Caudoviricetes</taxon>
        <taxon>Autographivirales</taxon>
        <taxon>Sechaudvirinae</taxon>
        <taxon>Cheungvirus</taxon>
        <taxon>Cheungvirus NATL1A7</taxon>
    </lineage>
</organism>
<dbReference type="GeneID" id="11538100"/>
<dbReference type="Proteomes" id="UP000006531">
    <property type="component" value="Segment"/>
</dbReference>
<accession>E3SNB8</accession>
<proteinExistence type="predicted"/>
<evidence type="ECO:0000313" key="2">
    <source>
        <dbReference type="EMBL" id="ADP00122.1"/>
    </source>
</evidence>
<evidence type="ECO:0000256" key="1">
    <source>
        <dbReference type="SAM" id="Phobius"/>
    </source>
</evidence>
<feature type="transmembrane region" description="Helical" evidence="1">
    <location>
        <begin position="12"/>
        <end position="29"/>
    </location>
</feature>
<dbReference type="EMBL" id="GU071102">
    <property type="protein sequence ID" value="ADP00122.1"/>
    <property type="molecule type" value="Genomic_DNA"/>
</dbReference>
<evidence type="ECO:0000313" key="3">
    <source>
        <dbReference type="Proteomes" id="UP000006531"/>
    </source>
</evidence>
<gene>
    <name evidence="2" type="ORF">CYIG_00049</name>
</gene>
<keyword evidence="3" id="KW-1185">Reference proteome</keyword>
<reference evidence="2 3" key="1">
    <citation type="submission" date="2009-10" db="EMBL/GenBank/DDBJ databases">
        <title>The Genome Sequence of Cyanophage NATL1A-7.</title>
        <authorList>
            <consortium name="The Broad Institute Genome Sequencing Platform"/>
            <person name="Henn M.R."/>
            <person name="Sullivan M.S."/>
            <person name="Osburne M.S."/>
            <person name="Levin J."/>
            <person name="Malboeuf C."/>
            <person name="Casali M."/>
            <person name="Russ C."/>
            <person name="Lennon N."/>
            <person name="Erlich R."/>
            <person name="Young S.K."/>
            <person name="Koehrsen M."/>
            <person name="Yandava C."/>
            <person name="Zeng Q."/>
            <person name="Alvarado L."/>
            <person name="Anderson S."/>
            <person name="Berlin A."/>
            <person name="Borenstein D."/>
            <person name="Chen Z."/>
            <person name="Engels R."/>
            <person name="Freedman E."/>
            <person name="Gellesch M."/>
            <person name="Goldberg J."/>
            <person name="Green L."/>
            <person name="Griggs A."/>
            <person name="Gujja S."/>
            <person name="Heiman D."/>
            <person name="Hepburn T."/>
            <person name="Howarth C."/>
            <person name="Jen D."/>
            <person name="Larson L."/>
            <person name="Lewis B."/>
            <person name="Mehta T."/>
            <person name="Park D."/>
            <person name="Pearson M."/>
            <person name="Roberts A."/>
            <person name="Ryan E."/>
            <person name="Saif S."/>
            <person name="Shea T."/>
            <person name="Shenoy N."/>
            <person name="Sisk P."/>
            <person name="Stolte C."/>
            <person name="Sykes S."/>
            <person name="Walk T."/>
            <person name="White J."/>
            <person name="Yu Q."/>
            <person name="Coleman M.L."/>
            <person name="Huang K.H."/>
            <person name="Weigele P.R."/>
            <person name="DeFrancesco A.S."/>
            <person name="Kern S.E."/>
            <person name="Thompson L.R."/>
            <person name="Fu R."/>
            <person name="Hombeck B."/>
            <person name="Chisholm S.W."/>
            <person name="Haas B."/>
            <person name="Nusbaum C."/>
            <person name="Galagan J."/>
            <person name="Birren B."/>
        </authorList>
    </citation>
    <scope>NUCLEOTIDE SEQUENCE [LARGE SCALE GENOMIC DNA]</scope>
    <source>
        <strain evidence="2">NATL1A-7</strain>
    </source>
</reference>
<keyword evidence="1" id="KW-0472">Membrane</keyword>
<dbReference type="RefSeq" id="YP_005087494.1">
    <property type="nucleotide sequence ID" value="NC_016658.1"/>
</dbReference>
<protein>
    <submittedName>
        <fullName evidence="2">Predicted protein</fullName>
    </submittedName>
</protein>
<dbReference type="OrthoDB" id="28322at10239"/>
<sequence>MKRHQIKSRWYYIFWGTATASVVLGQFQVGNGYRQMVNSIEQIKTEICKNLN</sequence>
<keyword evidence="1" id="KW-1133">Transmembrane helix</keyword>
<dbReference type="KEGG" id="vg:11538100"/>
<name>E3SNB8_9CAUD</name>